<dbReference type="EMBL" id="CP079194">
    <property type="protein sequence ID" value="QXT40826.1"/>
    <property type="molecule type" value="Genomic_DNA"/>
</dbReference>
<protein>
    <submittedName>
        <fullName evidence="2">Cobalamin biosynthesis protein CobQ</fullName>
    </submittedName>
</protein>
<feature type="transmembrane region" description="Helical" evidence="1">
    <location>
        <begin position="76"/>
        <end position="106"/>
    </location>
</feature>
<gene>
    <name evidence="2" type="ORF">KYE46_06225</name>
</gene>
<name>A0A8F6TXN9_9RHOB</name>
<reference evidence="2 3" key="1">
    <citation type="submission" date="2021-07" db="EMBL/GenBank/DDBJ databases">
        <title>A novel Jannaschia species isolated from marine dinoflagellate Ceratoperidinium margalefii.</title>
        <authorList>
            <person name="Jiang Y."/>
            <person name="Li Z."/>
        </authorList>
    </citation>
    <scope>NUCLEOTIDE SEQUENCE [LARGE SCALE GENOMIC DNA]</scope>
    <source>
        <strain evidence="2 3">J12C1-MA-4</strain>
    </source>
</reference>
<dbReference type="KEGG" id="gce:KYE46_06225"/>
<sequence>MNTPAHLIFGAAAFGQPHHRWTIAAALAGGLAPDLSLYLMVGWHLAIAGTEARVVFGELYYSDAWQAVFAVDNSILLWGALLIVALAAGWRVLTAFTGAALLHIAFDLPLHAGDGRAHFWPVSRWIYDSPVSYWDRSHYAGWVGPAELAICILLTALLWWRVSDWRWRAGFALLLLAEFMSNNIWRFIF</sequence>
<dbReference type="Proteomes" id="UP000825009">
    <property type="component" value="Chromosome"/>
</dbReference>
<organism evidence="2 3">
    <name type="scientific">Gymnodinialimonas ceratoperidinii</name>
    <dbReference type="NCBI Taxonomy" id="2856823"/>
    <lineage>
        <taxon>Bacteria</taxon>
        <taxon>Pseudomonadati</taxon>
        <taxon>Pseudomonadota</taxon>
        <taxon>Alphaproteobacteria</taxon>
        <taxon>Rhodobacterales</taxon>
        <taxon>Paracoccaceae</taxon>
        <taxon>Gymnodinialimonas</taxon>
    </lineage>
</organism>
<proteinExistence type="predicted"/>
<evidence type="ECO:0000256" key="1">
    <source>
        <dbReference type="SAM" id="Phobius"/>
    </source>
</evidence>
<evidence type="ECO:0000313" key="3">
    <source>
        <dbReference type="Proteomes" id="UP000825009"/>
    </source>
</evidence>
<accession>A0A8F6TXN9</accession>
<dbReference type="AlphaFoldDB" id="A0A8F6TXN9"/>
<evidence type="ECO:0000313" key="2">
    <source>
        <dbReference type="EMBL" id="QXT40826.1"/>
    </source>
</evidence>
<keyword evidence="1" id="KW-0472">Membrane</keyword>
<keyword evidence="1" id="KW-1133">Transmembrane helix</keyword>
<feature type="transmembrane region" description="Helical" evidence="1">
    <location>
        <begin position="139"/>
        <end position="160"/>
    </location>
</feature>
<keyword evidence="1" id="KW-0812">Transmembrane</keyword>
<keyword evidence="3" id="KW-1185">Reference proteome</keyword>